<name>A0ABM6I5K6_9HYPH</name>
<evidence type="ECO:0008006" key="3">
    <source>
        <dbReference type="Google" id="ProtNLM"/>
    </source>
</evidence>
<sequence length="323" mass="36697">MLARRRSLRLNGQEVERTPLLVPSFSSKGFPDVSKIIEYSTEMIEGSMLVSAYDLHYEKIKPPFDFASLLFLDSGGYEASKDAELSDYGDKEHIPQEWSQEMHEAVLAGWAPSIPSIIISYDHPKEKLPIREQIRRAENMAPGRTDVMREILLKPETETQTLIRLESIIENIHGFANFSAIGVTEKEIGNSVLTRMQNIARFRLALDKAGIEVPLHIFGSLDTVTTPLYFLAGADIFDGLTWLRFAFHQGQTLYKQNYGALHLGVKTPAHVIDGRCWNSNYYYITDLELEMRRFLNEGDFASFRYHGEQFRAALESVREAVGG</sequence>
<organism evidence="1 2">
    <name type="scientific">Roseibium algicola</name>
    <dbReference type="NCBI Taxonomy" id="2857014"/>
    <lineage>
        <taxon>Bacteria</taxon>
        <taxon>Pseudomonadati</taxon>
        <taxon>Pseudomonadota</taxon>
        <taxon>Alphaproteobacteria</taxon>
        <taxon>Hyphomicrobiales</taxon>
        <taxon>Stappiaceae</taxon>
        <taxon>Roseibium</taxon>
    </lineage>
</organism>
<evidence type="ECO:0000313" key="1">
    <source>
        <dbReference type="EMBL" id="AQQ05675.1"/>
    </source>
</evidence>
<accession>A0ABM6I5K6</accession>
<gene>
    <name evidence="1" type="ORF">B0E33_20635</name>
</gene>
<protein>
    <recommendedName>
        <fullName evidence="3">Uroporphyrinogen decarboxylase (URO-D) domain-containing protein</fullName>
    </recommendedName>
</protein>
<dbReference type="SUPFAM" id="SSF51713">
    <property type="entry name" value="tRNA-guanine transglycosylase"/>
    <property type="match status" value="1"/>
</dbReference>
<dbReference type="RefSeq" id="WP_077292272.1">
    <property type="nucleotide sequence ID" value="NZ_CP019630.1"/>
</dbReference>
<keyword evidence="2" id="KW-1185">Reference proteome</keyword>
<reference evidence="1 2" key="1">
    <citation type="submission" date="2017-02" db="EMBL/GenBank/DDBJ databases">
        <authorList>
            <person name="Jeong S."/>
        </authorList>
    </citation>
    <scope>NUCLEOTIDE SEQUENCE [LARGE SCALE GENOMIC DNA]</scope>
    <source>
        <strain evidence="1 2">RMAR6-6</strain>
    </source>
</reference>
<evidence type="ECO:0000313" key="2">
    <source>
        <dbReference type="Proteomes" id="UP000188174"/>
    </source>
</evidence>
<dbReference type="InterPro" id="IPR036511">
    <property type="entry name" value="TGT-like_sf"/>
</dbReference>
<proteinExistence type="predicted"/>
<dbReference type="Proteomes" id="UP000188174">
    <property type="component" value="Chromosome"/>
</dbReference>
<dbReference type="EMBL" id="CP019630">
    <property type="protein sequence ID" value="AQQ05675.1"/>
    <property type="molecule type" value="Genomic_DNA"/>
</dbReference>